<name>C3YF83_BRAFL</name>
<dbReference type="Gene3D" id="2.60.40.1180">
    <property type="entry name" value="Golgi alpha-mannosidase II"/>
    <property type="match status" value="1"/>
</dbReference>
<dbReference type="Pfam" id="PF21365">
    <property type="entry name" value="Glyco_hydro_31_3rd"/>
    <property type="match status" value="1"/>
</dbReference>
<reference evidence="2" key="1">
    <citation type="journal article" date="2008" name="Nature">
        <title>The amphioxus genome and the evolution of the chordate karyotype.</title>
        <authorList>
            <consortium name="US DOE Joint Genome Institute (JGI-PGF)"/>
            <person name="Putnam N.H."/>
            <person name="Butts T."/>
            <person name="Ferrier D.E.K."/>
            <person name="Furlong R.F."/>
            <person name="Hellsten U."/>
            <person name="Kawashima T."/>
            <person name="Robinson-Rechavi M."/>
            <person name="Shoguchi E."/>
            <person name="Terry A."/>
            <person name="Yu J.-K."/>
            <person name="Benito-Gutierrez E.L."/>
            <person name="Dubchak I."/>
            <person name="Garcia-Fernandez J."/>
            <person name="Gibson-Brown J.J."/>
            <person name="Grigoriev I.V."/>
            <person name="Horton A.C."/>
            <person name="de Jong P.J."/>
            <person name="Jurka J."/>
            <person name="Kapitonov V.V."/>
            <person name="Kohara Y."/>
            <person name="Kuroki Y."/>
            <person name="Lindquist E."/>
            <person name="Lucas S."/>
            <person name="Osoegawa K."/>
            <person name="Pennacchio L.A."/>
            <person name="Salamov A.A."/>
            <person name="Satou Y."/>
            <person name="Sauka-Spengler T."/>
            <person name="Schmutz J."/>
            <person name="Shin-I T."/>
            <person name="Toyoda A."/>
            <person name="Bronner-Fraser M."/>
            <person name="Fujiyama A."/>
            <person name="Holland L.Z."/>
            <person name="Holland P.W.H."/>
            <person name="Satoh N."/>
            <person name="Rokhsar D.S."/>
        </authorList>
    </citation>
    <scope>NUCLEOTIDE SEQUENCE [LARGE SCALE GENOMIC DNA]</scope>
    <source>
        <strain evidence="2">S238N-H82</strain>
        <tissue evidence="2">Testes</tissue>
    </source>
</reference>
<dbReference type="eggNOG" id="KOG1065">
    <property type="taxonomic scope" value="Eukaryota"/>
</dbReference>
<dbReference type="PANTHER" id="PTHR22762:SF131">
    <property type="entry name" value="GLYCOSIDE HYDROLASE FAMILY 31 N-TERMINAL DOMAIN-CONTAINING PROTEIN"/>
    <property type="match status" value="1"/>
</dbReference>
<dbReference type="SUPFAM" id="SSF51011">
    <property type="entry name" value="Glycosyl hydrolase domain"/>
    <property type="match status" value="1"/>
</dbReference>
<dbReference type="InterPro" id="IPR048395">
    <property type="entry name" value="Glyco_hydro_31_C"/>
</dbReference>
<dbReference type="AlphaFoldDB" id="C3YF83"/>
<feature type="domain" description="Glycosyl hydrolase family 31 C-terminal" evidence="1">
    <location>
        <begin position="1"/>
        <end position="52"/>
    </location>
</feature>
<proteinExistence type="predicted"/>
<dbReference type="InParanoid" id="C3YF83"/>
<accession>C3YF83</accession>
<feature type="non-terminal residue" evidence="2">
    <location>
        <position position="1"/>
    </location>
</feature>
<evidence type="ECO:0000313" key="2">
    <source>
        <dbReference type="EMBL" id="EEN61085.1"/>
    </source>
</evidence>
<organism>
    <name type="scientific">Branchiostoma floridae</name>
    <name type="common">Florida lancelet</name>
    <name type="synonym">Amphioxus</name>
    <dbReference type="NCBI Taxonomy" id="7739"/>
    <lineage>
        <taxon>Eukaryota</taxon>
        <taxon>Metazoa</taxon>
        <taxon>Chordata</taxon>
        <taxon>Cephalochordata</taxon>
        <taxon>Leptocardii</taxon>
        <taxon>Amphioxiformes</taxon>
        <taxon>Branchiostomatidae</taxon>
        <taxon>Branchiostoma</taxon>
    </lineage>
</organism>
<evidence type="ECO:0000259" key="1">
    <source>
        <dbReference type="Pfam" id="PF21365"/>
    </source>
</evidence>
<sequence>YPIDSNTWGVDTQFLWGDSLMVTPVLEQGATKVTAYFPNDTWYDFYSQPETTTTASRRNQFGLVVALNRTLDAWGGLFWDDGDTLDTEGKKEFTMIKFFSSRNTISSQVMMSGYPGSKDMTLGSIRVYGVAHKPHTVIANKQAVDYSYVQDAQMLSLNNLTLPMSQPIEALWA</sequence>
<dbReference type="InterPro" id="IPR013780">
    <property type="entry name" value="Glyco_hydro_b"/>
</dbReference>
<protein>
    <recommendedName>
        <fullName evidence="1">Glycosyl hydrolase family 31 C-terminal domain-containing protein</fullName>
    </recommendedName>
</protein>
<dbReference type="PANTHER" id="PTHR22762">
    <property type="entry name" value="ALPHA-GLUCOSIDASE"/>
    <property type="match status" value="1"/>
</dbReference>
<gene>
    <name evidence="2" type="ORF">BRAFLDRAFT_85221</name>
</gene>
<dbReference type="EMBL" id="GG666508">
    <property type="protein sequence ID" value="EEN61085.1"/>
    <property type="molecule type" value="Genomic_DNA"/>
</dbReference>